<gene>
    <name evidence="1" type="ORF">HaLaN_16967</name>
</gene>
<evidence type="ECO:0000313" key="2">
    <source>
        <dbReference type="Proteomes" id="UP000485058"/>
    </source>
</evidence>
<keyword evidence="2" id="KW-1185">Reference proteome</keyword>
<accession>A0A699ZBC1</accession>
<organism evidence="1 2">
    <name type="scientific">Haematococcus lacustris</name>
    <name type="common">Green alga</name>
    <name type="synonym">Haematococcus pluvialis</name>
    <dbReference type="NCBI Taxonomy" id="44745"/>
    <lineage>
        <taxon>Eukaryota</taxon>
        <taxon>Viridiplantae</taxon>
        <taxon>Chlorophyta</taxon>
        <taxon>core chlorophytes</taxon>
        <taxon>Chlorophyceae</taxon>
        <taxon>CS clade</taxon>
        <taxon>Chlamydomonadales</taxon>
        <taxon>Haematococcaceae</taxon>
        <taxon>Haematococcus</taxon>
    </lineage>
</organism>
<dbReference type="AlphaFoldDB" id="A0A699ZBC1"/>
<sequence length="270" mass="29902">MTTKTLSRPSVGISAGGHAYMGLSLISTESCAAVTAAFPYQQTYQHITSYQQQAAPLSANSHASWSHDNNDAKCTARAHCTSTQRCVSVDEYIRGYWSIDFLTRHAWSYPVLYCGLVTDALQLKSSAGDVNKGQQLQGLPAELLDAVLRQLDASSQLQVFMTSKFLATALLRICPRIQLTYPTQHDIIGEHLRELAPFLTEVLQNRRQPKLHLTLQPASSLTDAIEQLPLCGAVNSLAISWQWGLHLLWEPEFSLSSAQPWRPPFPPLQA</sequence>
<dbReference type="Proteomes" id="UP000485058">
    <property type="component" value="Unassembled WGS sequence"/>
</dbReference>
<reference evidence="1 2" key="1">
    <citation type="submission" date="2020-02" db="EMBL/GenBank/DDBJ databases">
        <title>Draft genome sequence of Haematococcus lacustris strain NIES-144.</title>
        <authorList>
            <person name="Morimoto D."/>
            <person name="Nakagawa S."/>
            <person name="Yoshida T."/>
            <person name="Sawayama S."/>
        </authorList>
    </citation>
    <scope>NUCLEOTIDE SEQUENCE [LARGE SCALE GENOMIC DNA]</scope>
    <source>
        <strain evidence="1 2">NIES-144</strain>
    </source>
</reference>
<evidence type="ECO:0008006" key="3">
    <source>
        <dbReference type="Google" id="ProtNLM"/>
    </source>
</evidence>
<evidence type="ECO:0000313" key="1">
    <source>
        <dbReference type="EMBL" id="GFH19933.1"/>
    </source>
</evidence>
<name>A0A699ZBC1_HAELA</name>
<dbReference type="EMBL" id="BLLF01001544">
    <property type="protein sequence ID" value="GFH19933.1"/>
    <property type="molecule type" value="Genomic_DNA"/>
</dbReference>
<protein>
    <recommendedName>
        <fullName evidence="3">F-box domain-containing protein</fullName>
    </recommendedName>
</protein>
<comment type="caution">
    <text evidence="1">The sequence shown here is derived from an EMBL/GenBank/DDBJ whole genome shotgun (WGS) entry which is preliminary data.</text>
</comment>
<proteinExistence type="predicted"/>